<dbReference type="EMBL" id="KU926705">
    <property type="protein sequence ID" value="ANC57862.1"/>
    <property type="molecule type" value="Genomic_DNA"/>
</dbReference>
<evidence type="ECO:0000313" key="2">
    <source>
        <dbReference type="EMBL" id="ANC57862.1"/>
    </source>
</evidence>
<dbReference type="AlphaFoldDB" id="A0A168PGT7"/>
<evidence type="ECO:0000256" key="1">
    <source>
        <dbReference type="SAM" id="SignalP"/>
    </source>
</evidence>
<name>A0A168PGT7_9GAMM</name>
<sequence>MNVITTNKLTREKKSILKLLGLIALLALSTTQIAFANDIQFGSVSSEWKPVASDKLIKLPANIIEKRIQKDFKASPMATRMTELDVEMQENVAVIKAIIQVMPELEGEVAQNQRFELLQYKSEYLDSLQESHHLHQSALEKKQTLYKNVLDKLRLQSGKMTNNESYQIQQAQIAARQRMEKVIEQVDQSLMHLGVEKASPYTNEYSKNLNQIQNLKMAINRHQGNQSPKINGVDISSEEYLRQLLMSVSTEQSLLDQEALMLSYMAKLVALDAQTLEYEVAYGNEQSAEMISEASKPSTVTTLFYQE</sequence>
<accession>A0A168PGT7</accession>
<reference evidence="2" key="1">
    <citation type="submission" date="2016-03" db="EMBL/GenBank/DDBJ databases">
        <title>Partial sequence of psychrophilic Colwellia sp.</title>
        <authorList>
            <person name="Pankowski J.A."/>
            <person name="Leong J.S."/>
            <person name="Nano F.E."/>
        </authorList>
    </citation>
    <scope>NUCLEOTIDE SEQUENCE</scope>
    <source>
        <strain evidence="2">C1</strain>
    </source>
</reference>
<organism evidence="2">
    <name type="scientific">Colwellia sp. C1</name>
    <dbReference type="NCBI Taxonomy" id="1737566"/>
    <lineage>
        <taxon>Bacteria</taxon>
        <taxon>Pseudomonadati</taxon>
        <taxon>Pseudomonadota</taxon>
        <taxon>Gammaproteobacteria</taxon>
        <taxon>Alteromonadales</taxon>
        <taxon>Colwelliaceae</taxon>
        <taxon>Colwellia</taxon>
    </lineage>
</organism>
<proteinExistence type="predicted"/>
<feature type="chain" id="PRO_5007899592" evidence="1">
    <location>
        <begin position="37"/>
        <end position="307"/>
    </location>
</feature>
<keyword evidence="1" id="KW-0732">Signal</keyword>
<feature type="signal peptide" evidence="1">
    <location>
        <begin position="1"/>
        <end position="36"/>
    </location>
</feature>
<protein>
    <submittedName>
        <fullName evidence="2">Uncharacterized protein</fullName>
    </submittedName>
</protein>